<sequence length="57" mass="6229">MAGDNSNHETPMTLQAAVNEIRRLQAEVINIKQGKADKQAEPEEDEIADSQPLAQAL</sequence>
<proteinExistence type="predicted"/>
<dbReference type="AlphaFoldDB" id="A0A392T944"/>
<feature type="region of interest" description="Disordered" evidence="1">
    <location>
        <begin position="33"/>
        <end position="57"/>
    </location>
</feature>
<evidence type="ECO:0000313" key="3">
    <source>
        <dbReference type="Proteomes" id="UP000265520"/>
    </source>
</evidence>
<protein>
    <submittedName>
        <fullName evidence="2">Uncharacterized protein</fullName>
    </submittedName>
</protein>
<evidence type="ECO:0000313" key="2">
    <source>
        <dbReference type="EMBL" id="MCI57548.1"/>
    </source>
</evidence>
<organism evidence="2 3">
    <name type="scientific">Trifolium medium</name>
    <dbReference type="NCBI Taxonomy" id="97028"/>
    <lineage>
        <taxon>Eukaryota</taxon>
        <taxon>Viridiplantae</taxon>
        <taxon>Streptophyta</taxon>
        <taxon>Embryophyta</taxon>
        <taxon>Tracheophyta</taxon>
        <taxon>Spermatophyta</taxon>
        <taxon>Magnoliopsida</taxon>
        <taxon>eudicotyledons</taxon>
        <taxon>Gunneridae</taxon>
        <taxon>Pentapetalae</taxon>
        <taxon>rosids</taxon>
        <taxon>fabids</taxon>
        <taxon>Fabales</taxon>
        <taxon>Fabaceae</taxon>
        <taxon>Papilionoideae</taxon>
        <taxon>50 kb inversion clade</taxon>
        <taxon>NPAAA clade</taxon>
        <taxon>Hologalegina</taxon>
        <taxon>IRL clade</taxon>
        <taxon>Trifolieae</taxon>
        <taxon>Trifolium</taxon>
    </lineage>
</organism>
<evidence type="ECO:0000256" key="1">
    <source>
        <dbReference type="SAM" id="MobiDB-lite"/>
    </source>
</evidence>
<name>A0A392T944_9FABA</name>
<dbReference type="EMBL" id="LXQA010530978">
    <property type="protein sequence ID" value="MCI57548.1"/>
    <property type="molecule type" value="Genomic_DNA"/>
</dbReference>
<dbReference type="Proteomes" id="UP000265520">
    <property type="component" value="Unassembled WGS sequence"/>
</dbReference>
<comment type="caution">
    <text evidence="2">The sequence shown here is derived from an EMBL/GenBank/DDBJ whole genome shotgun (WGS) entry which is preliminary data.</text>
</comment>
<reference evidence="2 3" key="1">
    <citation type="journal article" date="2018" name="Front. Plant Sci.">
        <title>Red Clover (Trifolium pratense) and Zigzag Clover (T. medium) - A Picture of Genomic Similarities and Differences.</title>
        <authorList>
            <person name="Dluhosova J."/>
            <person name="Istvanek J."/>
            <person name="Nedelnik J."/>
            <person name="Repkova J."/>
        </authorList>
    </citation>
    <scope>NUCLEOTIDE SEQUENCE [LARGE SCALE GENOMIC DNA]</scope>
    <source>
        <strain evidence="3">cv. 10/8</strain>
        <tissue evidence="2">Leaf</tissue>
    </source>
</reference>
<keyword evidence="3" id="KW-1185">Reference proteome</keyword>
<accession>A0A392T944</accession>